<organism evidence="9 10">
    <name type="scientific">Candidatus Wallbacteria bacterium HGW-Wallbacteria-1</name>
    <dbReference type="NCBI Taxonomy" id="2013854"/>
    <lineage>
        <taxon>Bacteria</taxon>
        <taxon>Candidatus Walliibacteriota</taxon>
    </lineage>
</organism>
<keyword evidence="6 9" id="KW-0067">ATP-binding</keyword>
<name>A0A2N1PT60_9BACT</name>
<evidence type="ECO:0000313" key="10">
    <source>
        <dbReference type="Proteomes" id="UP000233256"/>
    </source>
</evidence>
<dbReference type="GO" id="GO:0015833">
    <property type="term" value="P:peptide transport"/>
    <property type="evidence" value="ECO:0007669"/>
    <property type="project" value="InterPro"/>
</dbReference>
<dbReference type="InterPro" id="IPR050388">
    <property type="entry name" value="ABC_Ni/Peptide_Import"/>
</dbReference>
<evidence type="ECO:0000313" key="9">
    <source>
        <dbReference type="EMBL" id="PKK91529.1"/>
    </source>
</evidence>
<dbReference type="Proteomes" id="UP000233256">
    <property type="component" value="Unassembled WGS sequence"/>
</dbReference>
<evidence type="ECO:0000256" key="6">
    <source>
        <dbReference type="ARBA" id="ARBA00022840"/>
    </source>
</evidence>
<comment type="subcellular location">
    <subcellularLocation>
        <location evidence="1">Cell membrane</location>
        <topology evidence="1">Peripheral membrane protein</topology>
    </subcellularLocation>
</comment>
<proteinExistence type="inferred from homology"/>
<reference evidence="9 10" key="1">
    <citation type="journal article" date="2017" name="ISME J.">
        <title>Potential for microbial H2 and metal transformations associated with novel bacteria and archaea in deep terrestrial subsurface sediments.</title>
        <authorList>
            <person name="Hernsdorf A.W."/>
            <person name="Amano Y."/>
            <person name="Miyakawa K."/>
            <person name="Ise K."/>
            <person name="Suzuki Y."/>
            <person name="Anantharaman K."/>
            <person name="Probst A."/>
            <person name="Burstein D."/>
            <person name="Thomas B.C."/>
            <person name="Banfield J.F."/>
        </authorList>
    </citation>
    <scope>NUCLEOTIDE SEQUENCE [LARGE SCALE GENOMIC DNA]</scope>
    <source>
        <strain evidence="9">HGW-Wallbacteria-1</strain>
    </source>
</reference>
<evidence type="ECO:0000256" key="4">
    <source>
        <dbReference type="ARBA" id="ARBA00022475"/>
    </source>
</evidence>
<dbReference type="GO" id="GO:0005886">
    <property type="term" value="C:plasma membrane"/>
    <property type="evidence" value="ECO:0007669"/>
    <property type="project" value="UniProtKB-SubCell"/>
</dbReference>
<keyword evidence="3" id="KW-0813">Transport</keyword>
<evidence type="ECO:0000259" key="8">
    <source>
        <dbReference type="PROSITE" id="PS50893"/>
    </source>
</evidence>
<dbReference type="SMART" id="SM00382">
    <property type="entry name" value="AAA"/>
    <property type="match status" value="1"/>
</dbReference>
<dbReference type="SUPFAM" id="SSF52540">
    <property type="entry name" value="P-loop containing nucleoside triphosphate hydrolases"/>
    <property type="match status" value="1"/>
</dbReference>
<dbReference type="InterPro" id="IPR027417">
    <property type="entry name" value="P-loop_NTPase"/>
</dbReference>
<dbReference type="InterPro" id="IPR003593">
    <property type="entry name" value="AAA+_ATPase"/>
</dbReference>
<dbReference type="PANTHER" id="PTHR43297">
    <property type="entry name" value="OLIGOPEPTIDE TRANSPORT ATP-BINDING PROTEIN APPD"/>
    <property type="match status" value="1"/>
</dbReference>
<evidence type="ECO:0000256" key="3">
    <source>
        <dbReference type="ARBA" id="ARBA00022448"/>
    </source>
</evidence>
<evidence type="ECO:0000256" key="2">
    <source>
        <dbReference type="ARBA" id="ARBA00005417"/>
    </source>
</evidence>
<dbReference type="Pfam" id="PF00005">
    <property type="entry name" value="ABC_tran"/>
    <property type="match status" value="1"/>
</dbReference>
<accession>A0A2N1PT60</accession>
<comment type="similarity">
    <text evidence="2">Belongs to the ABC transporter superfamily.</text>
</comment>
<keyword evidence="4" id="KW-1003">Cell membrane</keyword>
<keyword evidence="7" id="KW-0472">Membrane</keyword>
<dbReference type="GO" id="GO:0005524">
    <property type="term" value="F:ATP binding"/>
    <property type="evidence" value="ECO:0007669"/>
    <property type="project" value="UniProtKB-KW"/>
</dbReference>
<comment type="caution">
    <text evidence="9">The sequence shown here is derived from an EMBL/GenBank/DDBJ whole genome shotgun (WGS) entry which is preliminary data.</text>
</comment>
<sequence>MSKKTTETNDKPGASSGKEILRVRNLKTHFRTEAGIARAVDGVDFHLYEGEVLGLVGESGSGKSVTSLSIMQLIPDPPGRIVDGEIIFKGSDLLEPYHRHDYEPIRRIRGNQISMIFQEPMTSLNPVFTIGFQVAEPLIHHFGLPKIQAYEKAAHLLDLVGIPDPKKRLNDYPHQFSGGMRQRVMIAMALACDPSLLIADEPTTALDVTIQAQILELMLEVKSKTSDAAILLITHDLAVVAETCQRVVVMYCGKVQEIADIDTIFHNPGHPYTQGLLHSIPKPGAKASRLETIEGTVPSLFALPKGCSFCTRCPQKIDKCPNIPPELVEVAPDHFVRCHLAKPMAGNRT</sequence>
<dbReference type="InterPro" id="IPR017871">
    <property type="entry name" value="ABC_transporter-like_CS"/>
</dbReference>
<protein>
    <submittedName>
        <fullName evidence="9">Peptide ABC transporter ATP-binding protein</fullName>
    </submittedName>
</protein>
<dbReference type="PROSITE" id="PS50893">
    <property type="entry name" value="ABC_TRANSPORTER_2"/>
    <property type="match status" value="1"/>
</dbReference>
<feature type="domain" description="ABC transporter" evidence="8">
    <location>
        <begin position="21"/>
        <end position="277"/>
    </location>
</feature>
<dbReference type="GO" id="GO:0016887">
    <property type="term" value="F:ATP hydrolysis activity"/>
    <property type="evidence" value="ECO:0007669"/>
    <property type="project" value="InterPro"/>
</dbReference>
<evidence type="ECO:0000256" key="7">
    <source>
        <dbReference type="ARBA" id="ARBA00023136"/>
    </source>
</evidence>
<dbReference type="NCBIfam" id="TIGR01727">
    <property type="entry name" value="oligo_HPY"/>
    <property type="match status" value="1"/>
</dbReference>
<dbReference type="Gene3D" id="3.40.50.300">
    <property type="entry name" value="P-loop containing nucleotide triphosphate hydrolases"/>
    <property type="match status" value="1"/>
</dbReference>
<dbReference type="PANTHER" id="PTHR43297:SF2">
    <property type="entry name" value="DIPEPTIDE TRANSPORT ATP-BINDING PROTEIN DPPD"/>
    <property type="match status" value="1"/>
</dbReference>
<dbReference type="InterPro" id="IPR003439">
    <property type="entry name" value="ABC_transporter-like_ATP-bd"/>
</dbReference>
<dbReference type="AlphaFoldDB" id="A0A2N1PT60"/>
<dbReference type="InterPro" id="IPR013563">
    <property type="entry name" value="Oligopep_ABC_C"/>
</dbReference>
<evidence type="ECO:0000256" key="1">
    <source>
        <dbReference type="ARBA" id="ARBA00004202"/>
    </source>
</evidence>
<dbReference type="Pfam" id="PF08352">
    <property type="entry name" value="oligo_HPY"/>
    <property type="match status" value="1"/>
</dbReference>
<gene>
    <name evidence="9" type="ORF">CVV64_07180</name>
</gene>
<keyword evidence="5" id="KW-0547">Nucleotide-binding</keyword>
<dbReference type="PROSITE" id="PS00211">
    <property type="entry name" value="ABC_TRANSPORTER_1"/>
    <property type="match status" value="1"/>
</dbReference>
<dbReference type="CDD" id="cd03257">
    <property type="entry name" value="ABC_NikE_OppD_transporters"/>
    <property type="match status" value="1"/>
</dbReference>
<dbReference type="EMBL" id="PGXC01000003">
    <property type="protein sequence ID" value="PKK91529.1"/>
    <property type="molecule type" value="Genomic_DNA"/>
</dbReference>
<dbReference type="FunFam" id="3.40.50.300:FF:000016">
    <property type="entry name" value="Oligopeptide ABC transporter ATP-binding component"/>
    <property type="match status" value="1"/>
</dbReference>
<evidence type="ECO:0000256" key="5">
    <source>
        <dbReference type="ARBA" id="ARBA00022741"/>
    </source>
</evidence>